<comment type="caution">
    <text evidence="2">The sequence shown here is derived from an EMBL/GenBank/DDBJ whole genome shotgun (WGS) entry which is preliminary data.</text>
</comment>
<evidence type="ECO:0008006" key="4">
    <source>
        <dbReference type="Google" id="ProtNLM"/>
    </source>
</evidence>
<name>A0A139KXS3_9BACE</name>
<proteinExistence type="predicted"/>
<evidence type="ECO:0000313" key="3">
    <source>
        <dbReference type="Proteomes" id="UP000070319"/>
    </source>
</evidence>
<dbReference type="Proteomes" id="UP000070319">
    <property type="component" value="Unassembled WGS sequence"/>
</dbReference>
<accession>A0A139KXS3</accession>
<dbReference type="InterPro" id="IPR018673">
    <property type="entry name" value="DUF2141"/>
</dbReference>
<evidence type="ECO:0000313" key="2">
    <source>
        <dbReference type="EMBL" id="KXT44004.1"/>
    </source>
</evidence>
<organism evidence="2">
    <name type="scientific">Bacteroides intestinalis</name>
    <dbReference type="NCBI Taxonomy" id="329854"/>
    <lineage>
        <taxon>Bacteria</taxon>
        <taxon>Pseudomonadati</taxon>
        <taxon>Bacteroidota</taxon>
        <taxon>Bacteroidia</taxon>
        <taxon>Bacteroidales</taxon>
        <taxon>Bacteroidaceae</taxon>
        <taxon>Bacteroides</taxon>
    </lineage>
</organism>
<sequence length="126" mass="13688">MIMKMTGIKWVALFMLASCAVSVSAQSDLTVKVKNIRSAKGKVMIAADKGQYAMADATGDTVTLVLKEVPEGKCKLYVYHDENGNYQLDRVDGVPTENCAIVDLDMTAGAKTIDVELTDLRNKAKK</sequence>
<dbReference type="AlphaFoldDB" id="A0A139KXS3"/>
<dbReference type="Pfam" id="PF09912">
    <property type="entry name" value="DUF2141"/>
    <property type="match status" value="1"/>
</dbReference>
<protein>
    <recommendedName>
        <fullName evidence="4">DUF2141 domain-containing protein</fullName>
    </recommendedName>
</protein>
<keyword evidence="1" id="KW-0732">Signal</keyword>
<feature type="chain" id="PRO_5007486898" description="DUF2141 domain-containing protein" evidence="1">
    <location>
        <begin position="26"/>
        <end position="126"/>
    </location>
</feature>
<reference evidence="2 3" key="1">
    <citation type="submission" date="2016-02" db="EMBL/GenBank/DDBJ databases">
        <authorList>
            <person name="Wen L."/>
            <person name="He K."/>
            <person name="Yang H."/>
        </authorList>
    </citation>
    <scope>NUCLEOTIDE SEQUENCE [LARGE SCALE GENOMIC DNA]</scope>
    <source>
        <strain evidence="2 3">KLE1704</strain>
    </source>
</reference>
<dbReference type="EMBL" id="LTDF01000154">
    <property type="protein sequence ID" value="KXT44004.1"/>
    <property type="molecule type" value="Genomic_DNA"/>
</dbReference>
<dbReference type="PATRIC" id="fig|329854.7.peg.4199"/>
<evidence type="ECO:0000256" key="1">
    <source>
        <dbReference type="SAM" id="SignalP"/>
    </source>
</evidence>
<feature type="signal peptide" evidence="1">
    <location>
        <begin position="1"/>
        <end position="25"/>
    </location>
</feature>
<gene>
    <name evidence="2" type="ORF">HMPREF2531_04131</name>
</gene>